<evidence type="ECO:0000256" key="1">
    <source>
        <dbReference type="ARBA" id="ARBA00022679"/>
    </source>
</evidence>
<keyword evidence="2" id="KW-0012">Acyltransferase</keyword>
<dbReference type="AlphaFoldDB" id="A0A854QCU4"/>
<name>A0A854QCU4_CRYNE</name>
<gene>
    <name evidence="6" type="ORF">C361_05964</name>
</gene>
<keyword evidence="1 6" id="KW-0808">Transferase</keyword>
<feature type="region of interest" description="Disordered" evidence="4">
    <location>
        <begin position="1"/>
        <end position="79"/>
    </location>
</feature>
<dbReference type="GO" id="GO:0031417">
    <property type="term" value="C:NatC complex"/>
    <property type="evidence" value="ECO:0007669"/>
    <property type="project" value="TreeGrafter"/>
</dbReference>
<dbReference type="OrthoDB" id="249099at2759"/>
<feature type="compositionally biased region" description="Polar residues" evidence="4">
    <location>
        <begin position="10"/>
        <end position="23"/>
    </location>
</feature>
<sequence>MISATHGIESLQNTGGAPSTSHALSLASRDIEPPPPIPPRHGSPASPNSMIKEPTPSRSIPSQSKGKEREIPELPTETIKDGRGEELFYRTFRGEEYDLENIMKLVEEELSEPYNVYTYRYFLFDWPHLTFLVFPSPTSTRAIATIICKQDMHRGTNRGYIGMLSVAKEYRRRGIGRKLVEIAVKEMAKRGAKQVMLETEYDNETSLALYDKLGFLREKRLHRFYSNEKDAFRLILPIDTEDEDDEVLSEQLERTGPGLGHIDEEDELSPYFT</sequence>
<comment type="similarity">
    <text evidence="3">Belongs to the acetyltransferase family. MAK3 subfamily.</text>
</comment>
<evidence type="ECO:0000259" key="5">
    <source>
        <dbReference type="PROSITE" id="PS51186"/>
    </source>
</evidence>
<evidence type="ECO:0000256" key="2">
    <source>
        <dbReference type="ARBA" id="ARBA00023315"/>
    </source>
</evidence>
<evidence type="ECO:0000313" key="7">
    <source>
        <dbReference type="Proteomes" id="UP000199727"/>
    </source>
</evidence>
<dbReference type="InterPro" id="IPR000182">
    <property type="entry name" value="GNAT_dom"/>
</dbReference>
<dbReference type="Pfam" id="PF00583">
    <property type="entry name" value="Acetyltransf_1"/>
    <property type="match status" value="1"/>
</dbReference>
<dbReference type="PANTHER" id="PTHR45896">
    <property type="entry name" value="N-ALPHA-ACETYLTRANSFERASE 30"/>
    <property type="match status" value="1"/>
</dbReference>
<proteinExistence type="inferred from homology"/>
<dbReference type="Proteomes" id="UP000199727">
    <property type="component" value="Unassembled WGS sequence"/>
</dbReference>
<accession>A0A854QCU4</accession>
<dbReference type="PANTHER" id="PTHR45896:SF1">
    <property type="entry name" value="N-ALPHA-ACETYLTRANSFERASE 30"/>
    <property type="match status" value="1"/>
</dbReference>
<dbReference type="SUPFAM" id="SSF55729">
    <property type="entry name" value="Acyl-CoA N-acyltransferases (Nat)"/>
    <property type="match status" value="1"/>
</dbReference>
<dbReference type="CDD" id="cd04301">
    <property type="entry name" value="NAT_SF"/>
    <property type="match status" value="1"/>
</dbReference>
<organism evidence="6 7">
    <name type="scientific">Cryptococcus neoformans Tu259-1</name>
    <dbReference type="NCBI Taxonomy" id="1230072"/>
    <lineage>
        <taxon>Eukaryota</taxon>
        <taxon>Fungi</taxon>
        <taxon>Dikarya</taxon>
        <taxon>Basidiomycota</taxon>
        <taxon>Agaricomycotina</taxon>
        <taxon>Tremellomycetes</taxon>
        <taxon>Tremellales</taxon>
        <taxon>Cryptococcaceae</taxon>
        <taxon>Cryptococcus</taxon>
        <taxon>Cryptococcus neoformans species complex</taxon>
    </lineage>
</organism>
<dbReference type="InterPro" id="IPR044542">
    <property type="entry name" value="NAA30-like"/>
</dbReference>
<feature type="compositionally biased region" description="Basic and acidic residues" evidence="4">
    <location>
        <begin position="65"/>
        <end position="79"/>
    </location>
</feature>
<dbReference type="EMBL" id="AMKT01000078">
    <property type="protein sequence ID" value="OXG13822.1"/>
    <property type="molecule type" value="Genomic_DNA"/>
</dbReference>
<feature type="compositionally biased region" description="Acidic residues" evidence="4">
    <location>
        <begin position="263"/>
        <end position="273"/>
    </location>
</feature>
<feature type="region of interest" description="Disordered" evidence="4">
    <location>
        <begin position="254"/>
        <end position="273"/>
    </location>
</feature>
<evidence type="ECO:0000256" key="4">
    <source>
        <dbReference type="SAM" id="MobiDB-lite"/>
    </source>
</evidence>
<evidence type="ECO:0000256" key="3">
    <source>
        <dbReference type="ARBA" id="ARBA00024025"/>
    </source>
</evidence>
<dbReference type="GO" id="GO:0004596">
    <property type="term" value="F:protein-N-terminal amino-acid acetyltransferase activity"/>
    <property type="evidence" value="ECO:0007669"/>
    <property type="project" value="InterPro"/>
</dbReference>
<protein>
    <submittedName>
        <fullName evidence="6">Peptide alpha-N-acetyltransferase</fullName>
    </submittedName>
</protein>
<evidence type="ECO:0000313" key="6">
    <source>
        <dbReference type="EMBL" id="OXG13822.1"/>
    </source>
</evidence>
<dbReference type="InterPro" id="IPR016181">
    <property type="entry name" value="Acyl_CoA_acyltransferase"/>
</dbReference>
<reference evidence="6 7" key="1">
    <citation type="submission" date="2017-06" db="EMBL/GenBank/DDBJ databases">
        <title>Global population genomics of the pathogenic fungus Cryptococcus neoformans var. grubii.</title>
        <authorList>
            <person name="Cuomo C."/>
            <person name="Litvintseva A."/>
            <person name="Chen Y."/>
            <person name="Young S."/>
            <person name="Zeng Q."/>
            <person name="Chapman S."/>
            <person name="Gujja S."/>
            <person name="Saif S."/>
            <person name="Birren B."/>
        </authorList>
    </citation>
    <scope>NUCLEOTIDE SEQUENCE [LARGE SCALE GENOMIC DNA]</scope>
    <source>
        <strain evidence="6 7">Tu259-1</strain>
    </source>
</reference>
<dbReference type="Gene3D" id="3.40.630.30">
    <property type="match status" value="1"/>
</dbReference>
<comment type="caution">
    <text evidence="6">The sequence shown here is derived from an EMBL/GenBank/DDBJ whole genome shotgun (WGS) entry which is preliminary data.</text>
</comment>
<dbReference type="PROSITE" id="PS51186">
    <property type="entry name" value="GNAT"/>
    <property type="match status" value="1"/>
</dbReference>
<dbReference type="FunFam" id="3.40.630.30:FF:000091">
    <property type="entry name" value="Peptide alpha-N-acetyltransferase"/>
    <property type="match status" value="1"/>
</dbReference>
<feature type="domain" description="N-acetyltransferase" evidence="5">
    <location>
        <begin position="87"/>
        <end position="239"/>
    </location>
</feature>